<reference evidence="2" key="1">
    <citation type="submission" date="2022-01" db="EMBL/GenBank/DDBJ databases">
        <authorList>
            <person name="Braso-Vives M."/>
        </authorList>
    </citation>
    <scope>NUCLEOTIDE SEQUENCE</scope>
</reference>
<keyword evidence="3" id="KW-1185">Reference proteome</keyword>
<dbReference type="CDD" id="cd00063">
    <property type="entry name" value="FN3"/>
    <property type="match status" value="1"/>
</dbReference>
<dbReference type="SUPFAM" id="SSF49265">
    <property type="entry name" value="Fibronectin type III"/>
    <property type="match status" value="2"/>
</dbReference>
<dbReference type="InterPro" id="IPR016187">
    <property type="entry name" value="CTDL_fold"/>
</dbReference>
<dbReference type="InterPro" id="IPR001304">
    <property type="entry name" value="C-type_lectin-like"/>
</dbReference>
<dbReference type="EMBL" id="OV696695">
    <property type="protein sequence ID" value="CAH1239229.1"/>
    <property type="molecule type" value="Genomic_DNA"/>
</dbReference>
<gene>
    <name evidence="2" type="primary">SFTPD</name>
    <name evidence="2" type="ORF">BLAG_LOCUS3583</name>
</gene>
<evidence type="ECO:0000259" key="1">
    <source>
        <dbReference type="PROSITE" id="PS50041"/>
    </source>
</evidence>
<feature type="domain" description="C-type lectin" evidence="1">
    <location>
        <begin position="164"/>
        <end position="215"/>
    </location>
</feature>
<dbReference type="PROSITE" id="PS50041">
    <property type="entry name" value="C_TYPE_LECTIN_2"/>
    <property type="match status" value="1"/>
</dbReference>
<dbReference type="PANTHER" id="PTHR16897:SF2">
    <property type="entry name" value="OS03G0226600 PROTEIN"/>
    <property type="match status" value="1"/>
</dbReference>
<dbReference type="PANTHER" id="PTHR16897">
    <property type="entry name" value="OS10G0105400 PROTEIN"/>
    <property type="match status" value="1"/>
</dbReference>
<dbReference type="InterPro" id="IPR016186">
    <property type="entry name" value="C-type_lectin-like/link_sf"/>
</dbReference>
<organism evidence="2 3">
    <name type="scientific">Branchiostoma lanceolatum</name>
    <name type="common">Common lancelet</name>
    <name type="synonym">Amphioxus lanceolatum</name>
    <dbReference type="NCBI Taxonomy" id="7740"/>
    <lineage>
        <taxon>Eukaryota</taxon>
        <taxon>Metazoa</taxon>
        <taxon>Chordata</taxon>
        <taxon>Cephalochordata</taxon>
        <taxon>Leptocardii</taxon>
        <taxon>Amphioxiformes</taxon>
        <taxon>Branchiostomatidae</taxon>
        <taxon>Branchiostoma</taxon>
    </lineage>
</organism>
<dbReference type="SMART" id="SM00060">
    <property type="entry name" value="FN3"/>
    <property type="match status" value="4"/>
</dbReference>
<dbReference type="SUPFAM" id="SSF56436">
    <property type="entry name" value="C-type lectin-like"/>
    <property type="match status" value="1"/>
</dbReference>
<dbReference type="InterPro" id="IPR037185">
    <property type="entry name" value="EmrE-like"/>
</dbReference>
<dbReference type="InterPro" id="IPR003961">
    <property type="entry name" value="FN3_dom"/>
</dbReference>
<dbReference type="OrthoDB" id="6061841at2759"/>
<protein>
    <submittedName>
        <fullName evidence="2">SFTPD protein</fullName>
    </submittedName>
</protein>
<dbReference type="Proteomes" id="UP000838412">
    <property type="component" value="Chromosome 10"/>
</dbReference>
<evidence type="ECO:0000313" key="3">
    <source>
        <dbReference type="Proteomes" id="UP000838412"/>
    </source>
</evidence>
<dbReference type="InterPro" id="IPR036116">
    <property type="entry name" value="FN3_sf"/>
</dbReference>
<dbReference type="SUPFAM" id="SSF103481">
    <property type="entry name" value="Multidrug resistance efflux transporter EmrE"/>
    <property type="match status" value="1"/>
</dbReference>
<dbReference type="Pfam" id="PF00059">
    <property type="entry name" value="Lectin_C"/>
    <property type="match status" value="1"/>
</dbReference>
<dbReference type="SMART" id="SM00034">
    <property type="entry name" value="CLECT"/>
    <property type="match status" value="1"/>
</dbReference>
<accession>A0A8J9VG36</accession>
<evidence type="ECO:0000313" key="2">
    <source>
        <dbReference type="EMBL" id="CAH1239229.1"/>
    </source>
</evidence>
<proteinExistence type="predicted"/>
<sequence>MLCLFTAHQFIPPANSEVVWNASKPVFVATLSCIIFQETPTRVTVLGSTWCVAGVVLLGYGSFVNTGSSADTADVTLGMVLTVTGALIHAMMNVGAKILLKSTSRAKVVTYTYVISAVSAGKEKKAKSTPKDRLGPAVDREKTTVWNLSPIKSWIGQRVNGKRWIGLRRAGRGWEWTNGQSLSVSNWRKGEPNDSGDSEDCVEVRDDGQWNDEGCGHTDRGGYVCERNVCQTVGYCSSYNPCDENHDPRRYRCSKCQYDMGPRWKAFELVNDGMLCRELCSWRRIYCYPGRCSNGRPSSCRCAPDFGGTNCQTITSPPAMLYCLGKLKRMVNGTERDTVEAPCTDSTTSPTVWTNVSVYFATKSRNGGHVKIKNYNQPSGFIVNAPVYFSGREVTHTASFTFDFQRPYHCSVSGGCTSNMLDRGPAFTKRGNINLRWSGWHDDAAGIGEYEYEVFLLVPFGEELQQRFPPVTGGKVSSDVLEAEVFVNETGVYSIVLTVEDSCGPNDGNFITARRFLIFDNNSTVEVDTSGHYPLWVDSLASNATWQTNLQDTRGDGPKVVVKWPGHFYNHLHRQNKILNTIKEHHPRIAAEYEELTGQPPATRSREAIPNVNGVVMFQTDWAVDQHGGRTLLVPSGNWEDVADIMNEQQDLDIARHDGDTIRVWIRALDVMGNVAVESVTIHVDSSPPILDDISLSPYDDHSGLHEIHWQLHDMADPQVVHGDGQVAVRRPSVHEPDCSPPHCTCIPKDEECYFRNYEIVLDMNKMNKSQGNHDFDYYFVITVTNNAMLQTQKTFQVTVDRSPPLPGHVHDSLPGETDTDYQQDSTIHASWEGFFDRESGVMFYLVSIAETFVALNRALEPSDPVCSDGVTVDTTPPVLREVVVDSAHFKPGLLQDGGGNVWLVDRKGYRRSAPGCRDVSTSRQVDDIEIWPLLRMPNGTVHPGYTDDSDCGLYEEMPIKTYVSQENMLSVHWYGEDQESAIYDYEVGLSSTESPDLPDILPFTSTNSHPHFSTYHPNLGEGKKFYLVIRAINRAQIVTTKVLGPYIVDTTPPTFSGQIEVTLEKQNGKHMLVGQWQNGAFIETDGDDALLLFEFAVGHSPGSSEVHPFTPLPATDTDLCNVTFPPSCVSVRVSSLDWQLHGTHTYYMSVRVENTAGLSLVVSSGPYVHVIDVPSRGVVMEVSDAQQDASVYGHEGDIDFQNSTEQLHCEWRGFSHPHLSVTYEVGVGTTPGTDDVISFTDAGRKTHFTWNHLHLQRLQMYYVAVIALTDARNTTVTSDGVRVVLDGDVINGTTVFDGPGCRALGYNSTFSHHADIPFGGCTDDINYQASTTTVGAHWSVSDDIRPFVRHIEWALEREDAINGATIWDAVTGFRNVQLSSEAIWTSLSLMSGDRYRSVVRLCHTAGCFKPIFSDGFRVLHEAPIPGQITDIHYNSTANALTFSWERFTHGHVTTGSVSYMLGYEWTLSSEMSSQMTEHGDVILPWQNIGHPTPTGSKITYKVTFDHPLDFTHCLRLLIRGYNKAMLSSLSTRDVINCDTDNPADFRTPIVIDAVGEYEQLSPNHTSDINLQTNQRWPLPDKEFTPASDKLSAVWPTLRHGLYNWKVISADSIRHWAYVTPQRALRYSDYECGSPEALACGTTKDNFVNAPGLGLRHGRRYHICVHADPTVLQFETFDQTLAEVDTCSNGITVDLTPPSPGHVWVNKRDQTFQTSTSELHVFWDSFVDVDEHGMTSHHSGIKKYELAIGSSHGGVDIRDFKEQGVTNMATMQNLRLQQGYTYYVTIRATDYVGFSVTSVSQGVTIDVTVPLVTEAKIDVGSRYQLSTSSVTARWDGVFLDPESGISHYEWSVGSRPGHADIMPFTRTESEAALSDPALDLQLQEGQVHYVSVKAYNGAGLSVMAVSWPTVVESSPPEPGVVYDGVPLPGQQDADFQTDLETLFARWNGFHDAHTAIMGYGWSVGTCPGCDDVMEAEHVGLLTGLPKLLAPQRPSVVSDGRLKTAIARGCEEQAPARTVGAGGGHLGLVPGKKYYVTVTACNAADLCTSVCSDGVIIDNSPPAPGWCMTGTTLGAHWYGFHDPHSGLSHYEWRAGTTPGGDDVYSTTRLHLTELVHISQLDPPLPLNQTVYVTVRANNKAGLYVERTSSGFRIDESPPVMLMEPQFDLTQGSIVPDTQIWRTTLSVRWEFVDPDSPIKRQHLSVFTHHQAGMDIEPVEITGSVRDYRFTNLSLHDGNTYYVRVVACNGAELCTSGRTHGVLVDSTPPTVGTLAVQTDHAAQLWRHRDGWMMYYKQSGTGPPHVRLAWLGFTDMHTGIHNYHVTIGSTFGGTDLTRGCVVLPHQDGPSHEDEGAVQVSVVNITRNLTDREHIYVTLWAVDKVGLQSVVAHEALEAVPSNPHSGLLSLVRRCEAHSCEGDCTCAPQNQKCDPLLTGCHTVRNRTEYQQVLVYDLTDMQSWAAPDTDITLSQCTLAARWETLSGGIPVQRFEWSAGQEGEAAGTGVFDPTNDRIWYDVGLRTSAVLSLRRDRLQLKPHVRYMFHVRAWYSSDVYLDFHSDGVITDFTPPAVSRSKKVEDIPDVGYTEDMDFTTDTSRVAVGWENVFQEPEVGVAYFQVSLSSFPGGEDIVPYVSYNISSTTSEVLMDGLTLQSGVKYFSNVRAYNHAGLHTTVSSDGFLVDTEAPSAGVVYDGLDIHDMDYQNCSSHVATSWHGFYDLQSYIHHYVWCVGSMPGADDILTCADVGLRLSEMREIPHSLTTGTKYYSTVYAVDAAGLTSSPAMSDGIQVDTTPPEVLNKFDFGPNLLGNPSFENIESSADFNLTSDSGTAGNSTLATGSNRAYNSSLSLTADNGKPAHWNISGVAAVMSPSTAVSHHGVSYLLLHGSVSQLIPTSPGERHRLTFHASPVFPSNTPVVAQEGYVIGPGMHRVFKLYQRPSHMEGAELHVDKNITWHKHVFYFTAVDGMSEVVIGSVGPWSGISVDDVKVQEMRLGPRLPPANPSPTNQLTSPVHLETSLAHGWTSVHAAWDFVDTESPIVDYSWAIGTVRGGTQLQHFKTVGRNTHAHNEDVRLNHGSFVYVTVVAENEAALRSVVYSDPILVDLTPPVISFVKDGSDKEDSDFQQSDIITLHWNVTDDESGVDFCEVAIGLSPGSGEVHQFTQQPSLYHTTFDLSGHLNHGDIVYSTVRCHNYAGMTSHVTSDGVTIVTQPPNSDHAIVETMSEPRSYYPSRASHQSTPDVIRLSWDGFFDVTGIRNYQCRLSGPGLTDFPWIDVGLTGQTHATLSGLRLHGYNRYDVHVRAVNHVGMVSDDVTSEIYVEMERPLVEGSRFRSWWPQQGVFEFDWTGVFLSNSSLVYEVSIGTKAAGTDVIQWRETEKTKMRLDGVDSNKEHHVVITAVNQAGLCATGSFVLSYPGSG</sequence>
<name>A0A8J9VG36_BRALA</name>
<dbReference type="Gene3D" id="3.10.100.10">
    <property type="entry name" value="Mannose-Binding Protein A, subunit A"/>
    <property type="match status" value="1"/>
</dbReference>